<dbReference type="EMBL" id="ML178834">
    <property type="protein sequence ID" value="TFK99389.1"/>
    <property type="molecule type" value="Genomic_DNA"/>
</dbReference>
<feature type="compositionally biased region" description="Low complexity" evidence="1">
    <location>
        <begin position="438"/>
        <end position="452"/>
    </location>
</feature>
<evidence type="ECO:0000313" key="3">
    <source>
        <dbReference type="Proteomes" id="UP000305067"/>
    </source>
</evidence>
<reference evidence="2 3" key="1">
    <citation type="journal article" date="2019" name="Nat. Ecol. Evol.">
        <title>Megaphylogeny resolves global patterns of mushroom evolution.</title>
        <authorList>
            <person name="Varga T."/>
            <person name="Krizsan K."/>
            <person name="Foldi C."/>
            <person name="Dima B."/>
            <person name="Sanchez-Garcia M."/>
            <person name="Sanchez-Ramirez S."/>
            <person name="Szollosi G.J."/>
            <person name="Szarkandi J.G."/>
            <person name="Papp V."/>
            <person name="Albert L."/>
            <person name="Andreopoulos W."/>
            <person name="Angelini C."/>
            <person name="Antonin V."/>
            <person name="Barry K.W."/>
            <person name="Bougher N.L."/>
            <person name="Buchanan P."/>
            <person name="Buyck B."/>
            <person name="Bense V."/>
            <person name="Catcheside P."/>
            <person name="Chovatia M."/>
            <person name="Cooper J."/>
            <person name="Damon W."/>
            <person name="Desjardin D."/>
            <person name="Finy P."/>
            <person name="Geml J."/>
            <person name="Haridas S."/>
            <person name="Hughes K."/>
            <person name="Justo A."/>
            <person name="Karasinski D."/>
            <person name="Kautmanova I."/>
            <person name="Kiss B."/>
            <person name="Kocsube S."/>
            <person name="Kotiranta H."/>
            <person name="LaButti K.M."/>
            <person name="Lechner B.E."/>
            <person name="Liimatainen K."/>
            <person name="Lipzen A."/>
            <person name="Lukacs Z."/>
            <person name="Mihaltcheva S."/>
            <person name="Morgado L.N."/>
            <person name="Niskanen T."/>
            <person name="Noordeloos M.E."/>
            <person name="Ohm R.A."/>
            <person name="Ortiz-Santana B."/>
            <person name="Ovrebo C."/>
            <person name="Racz N."/>
            <person name="Riley R."/>
            <person name="Savchenko A."/>
            <person name="Shiryaev A."/>
            <person name="Soop K."/>
            <person name="Spirin V."/>
            <person name="Szebenyi C."/>
            <person name="Tomsovsky M."/>
            <person name="Tulloss R.E."/>
            <person name="Uehling J."/>
            <person name="Grigoriev I.V."/>
            <person name="Vagvolgyi C."/>
            <person name="Papp T."/>
            <person name="Martin F.M."/>
            <person name="Miettinen O."/>
            <person name="Hibbett D.S."/>
            <person name="Nagy L.G."/>
        </authorList>
    </citation>
    <scope>NUCLEOTIDE SEQUENCE [LARGE SCALE GENOMIC DNA]</scope>
    <source>
        <strain evidence="2 3">CBS 309.79</strain>
    </source>
</reference>
<accession>A0A5C3QE72</accession>
<sequence length="522" mass="55031">MSSPIAARPTRPRQSILDLFDPLHDQNSSPDQYSSESDKENSASSPSYPGRLMDEDITMSTFFQRKQKKTTSAGYTSPVVLKKRLVEVGDTTVTESSLIINGLSDDEDECIGTTTNHAKPIPSLFDSTFTTSTIEDDMSSYPRTPLRSLYVDSTTPKASTGKRSRTTTANIRSPLSSVINATPSPPAGAPRVLVTHHQGDNSISLISSLSDMSLSEPSTKDSLLAGELSLTPRDRDASLRLPSPHAANRMSLDLHASFNFQMDCSNASFDLMNDQVSLAGLDEHPCDDSFEMVVDSRAQSKNIEQQAREMTPVASPVRERTPVASPIPTLAPVASPISAPAPQVLNTRKPRSSIARPGSSMGTASRPSMGMTRPSSLRAPTPVQFTAPPATTGLNIVKRTRGQPLRAVPEGGVPHPASRAAATESSVHPPSRMKVGGARVSSAPAPTSARAPLPTIAPLAVSSRNRGASGPGPVRKIGSVPSSSSSATTGMKPPAGRFGAGSLGAENAKPGSRIGMLPRRAT</sequence>
<dbReference type="STRING" id="1884261.A0A5C3QE72"/>
<organism evidence="2 3">
    <name type="scientific">Pterulicium gracile</name>
    <dbReference type="NCBI Taxonomy" id="1884261"/>
    <lineage>
        <taxon>Eukaryota</taxon>
        <taxon>Fungi</taxon>
        <taxon>Dikarya</taxon>
        <taxon>Basidiomycota</taxon>
        <taxon>Agaricomycotina</taxon>
        <taxon>Agaricomycetes</taxon>
        <taxon>Agaricomycetidae</taxon>
        <taxon>Agaricales</taxon>
        <taxon>Pleurotineae</taxon>
        <taxon>Pterulaceae</taxon>
        <taxon>Pterulicium</taxon>
    </lineage>
</organism>
<proteinExistence type="predicted"/>
<keyword evidence="3" id="KW-1185">Reference proteome</keyword>
<dbReference type="AlphaFoldDB" id="A0A5C3QE72"/>
<dbReference type="OrthoDB" id="3266894at2759"/>
<name>A0A5C3QE72_9AGAR</name>
<protein>
    <submittedName>
        <fullName evidence="2">Uncharacterized protein</fullName>
    </submittedName>
</protein>
<gene>
    <name evidence="2" type="ORF">BDV98DRAFT_595067</name>
</gene>
<dbReference type="Proteomes" id="UP000305067">
    <property type="component" value="Unassembled WGS sequence"/>
</dbReference>
<feature type="region of interest" description="Disordered" evidence="1">
    <location>
        <begin position="405"/>
        <end position="522"/>
    </location>
</feature>
<feature type="region of interest" description="Disordered" evidence="1">
    <location>
        <begin position="1"/>
        <end position="53"/>
    </location>
</feature>
<evidence type="ECO:0000256" key="1">
    <source>
        <dbReference type="SAM" id="MobiDB-lite"/>
    </source>
</evidence>
<evidence type="ECO:0000313" key="2">
    <source>
        <dbReference type="EMBL" id="TFK99389.1"/>
    </source>
</evidence>
<feature type="region of interest" description="Disordered" evidence="1">
    <location>
        <begin position="340"/>
        <end position="389"/>
    </location>
</feature>